<organism evidence="5 6">
    <name type="scientific">Kribbella orskensis</name>
    <dbReference type="NCBI Taxonomy" id="2512216"/>
    <lineage>
        <taxon>Bacteria</taxon>
        <taxon>Bacillati</taxon>
        <taxon>Actinomycetota</taxon>
        <taxon>Actinomycetes</taxon>
        <taxon>Propionibacteriales</taxon>
        <taxon>Kribbellaceae</taxon>
        <taxon>Kribbella</taxon>
    </lineage>
</organism>
<dbReference type="Pfam" id="PF13385">
    <property type="entry name" value="Laminin_G_3"/>
    <property type="match status" value="1"/>
</dbReference>
<sequence>MRGDVLKKVGILALGGALVAALLAPAPAQSIGASLSALTSSAWQTNASVQGLAVANGKAYVGGRFTTVRPPGAAAGTSEQARTYLAAFNQSTGALDTGFDHVLNGMVWAIAASADGARVFVGGDFTKVDGQTRNRIAAFDTATGALVSNWKPSVSYRVKALAVAGSTVYLGGSFGLVNNIARPRLAAVTTSTAALLPWAPQPDNDVYAIDVADDGTRVFAGGNFSTVNGTPRWSVASLDPVDGSLQAFPAASAVPDPVPGCTSRVKDIETSGDRVYFANAGDGGGCFDGTWAADVSSGSLLWKNNCLGATEAITVVNGWLYKGSHAHDCSYLGGNGFPQGAGRFLLTQNLDTGELGPWFPNTNTGAPTQVGPLVSATGGSDLWVGGDFTTVNGATQQGLVRFTNTGPGAAPAKPAKVVPVSYQAGQVKVNFQTVVDNDDITLTYRVLRSFSNTVVATYTADSRFWSRPWLSFTDTGLAPGSSQVYRIEVTDGNSTLRGDYSLPVTVAAADAPYDQQVLADGPTAYWRLGEPNGTATATDSSGQNNTGPYSGVSLGVTGALTSGNTAGDFTGNGRMIGQTAISQPQTFSVEAWYRTTSTQGGKLVGFGNSSNGTSSQYDRHVYLQNDGAVTFGIYDGSTRTISSAPGTNDGTWHHVVGTFVPGSMKFYLDGVLQGTQSVNNAEGYTGYWRIGNDNLNAWPNQPASSGLAGTIDEVAIYPAALSADQVQTHFDAR</sequence>
<dbReference type="Pfam" id="PF17164">
    <property type="entry name" value="DUF5122"/>
    <property type="match status" value="1"/>
</dbReference>
<dbReference type="InterPro" id="IPR003961">
    <property type="entry name" value="FN3_dom"/>
</dbReference>
<evidence type="ECO:0000256" key="2">
    <source>
        <dbReference type="ARBA" id="ARBA00023157"/>
    </source>
</evidence>
<feature type="signal peptide" evidence="3">
    <location>
        <begin position="1"/>
        <end position="28"/>
    </location>
</feature>
<evidence type="ECO:0000313" key="6">
    <source>
        <dbReference type="Proteomes" id="UP000295818"/>
    </source>
</evidence>
<keyword evidence="1 3" id="KW-0732">Signal</keyword>
<dbReference type="InterPro" id="IPR013783">
    <property type="entry name" value="Ig-like_fold"/>
</dbReference>
<evidence type="ECO:0000256" key="1">
    <source>
        <dbReference type="ARBA" id="ARBA00022729"/>
    </source>
</evidence>
<dbReference type="Proteomes" id="UP000295818">
    <property type="component" value="Unassembled WGS sequence"/>
</dbReference>
<gene>
    <name evidence="5" type="ORF">EV644_102554</name>
</gene>
<accession>A0ABY2BSE4</accession>
<dbReference type="Gene3D" id="2.60.120.200">
    <property type="match status" value="1"/>
</dbReference>
<evidence type="ECO:0000256" key="3">
    <source>
        <dbReference type="SAM" id="SignalP"/>
    </source>
</evidence>
<comment type="caution">
    <text evidence="5">The sequence shown here is derived from an EMBL/GenBank/DDBJ whole genome shotgun (WGS) entry which is preliminary data.</text>
</comment>
<dbReference type="SMART" id="SM00560">
    <property type="entry name" value="LamGL"/>
    <property type="match status" value="1"/>
</dbReference>
<reference evidence="5 6" key="1">
    <citation type="journal article" date="2015" name="Stand. Genomic Sci.">
        <title>Genomic Encyclopedia of Bacterial and Archaeal Type Strains, Phase III: the genomes of soil and plant-associated and newly described type strains.</title>
        <authorList>
            <person name="Whitman W.B."/>
            <person name="Woyke T."/>
            <person name="Klenk H.P."/>
            <person name="Zhou Y."/>
            <person name="Lilburn T.G."/>
            <person name="Beck B.J."/>
            <person name="De Vos P."/>
            <person name="Vandamme P."/>
            <person name="Eisen J.A."/>
            <person name="Garrity G."/>
            <person name="Hugenholtz P."/>
            <person name="Kyrpides N.C."/>
        </authorList>
    </citation>
    <scope>NUCLEOTIDE SEQUENCE [LARGE SCALE GENOMIC DNA]</scope>
    <source>
        <strain evidence="5 6">VKM Ac-2538</strain>
    </source>
</reference>
<keyword evidence="2" id="KW-1015">Disulfide bond</keyword>
<dbReference type="Gene3D" id="2.80.10.50">
    <property type="match status" value="1"/>
</dbReference>
<dbReference type="RefSeq" id="WP_241997962.1">
    <property type="nucleotide sequence ID" value="NZ_SLWM01000002.1"/>
</dbReference>
<name>A0ABY2BSE4_9ACTN</name>
<dbReference type="EMBL" id="SLWM01000002">
    <property type="protein sequence ID" value="TCO29833.1"/>
    <property type="molecule type" value="Genomic_DNA"/>
</dbReference>
<dbReference type="SUPFAM" id="SSF49899">
    <property type="entry name" value="Concanavalin A-like lectins/glucanases"/>
    <property type="match status" value="1"/>
</dbReference>
<dbReference type="Gene3D" id="2.60.40.10">
    <property type="entry name" value="Immunoglobulins"/>
    <property type="match status" value="1"/>
</dbReference>
<dbReference type="InterPro" id="IPR013431">
    <property type="entry name" value="Delta_60_rpt"/>
</dbReference>
<feature type="chain" id="PRO_5046839213" evidence="3">
    <location>
        <begin position="29"/>
        <end position="733"/>
    </location>
</feature>
<feature type="domain" description="Fibronectin type-III" evidence="4">
    <location>
        <begin position="410"/>
        <end position="511"/>
    </location>
</feature>
<dbReference type="InterPro" id="IPR011047">
    <property type="entry name" value="Quinoprotein_ADH-like_sf"/>
</dbReference>
<dbReference type="InterPro" id="IPR006558">
    <property type="entry name" value="LamG-like"/>
</dbReference>
<keyword evidence="6" id="KW-1185">Reference proteome</keyword>
<protein>
    <submittedName>
        <fullName evidence="5">Concanavalin A-like lectin/glucanase superfamily protein</fullName>
    </submittedName>
</protein>
<dbReference type="SUPFAM" id="SSF50998">
    <property type="entry name" value="Quinoprotein alcohol dehydrogenase-like"/>
    <property type="match status" value="1"/>
</dbReference>
<dbReference type="InterPro" id="IPR013320">
    <property type="entry name" value="ConA-like_dom_sf"/>
</dbReference>
<evidence type="ECO:0000313" key="5">
    <source>
        <dbReference type="EMBL" id="TCO29833.1"/>
    </source>
</evidence>
<dbReference type="PROSITE" id="PS50853">
    <property type="entry name" value="FN3"/>
    <property type="match status" value="1"/>
</dbReference>
<proteinExistence type="predicted"/>
<evidence type="ECO:0000259" key="4">
    <source>
        <dbReference type="PROSITE" id="PS50853"/>
    </source>
</evidence>